<organism evidence="3 4">
    <name type="scientific">Anaeramoeba flamelloides</name>
    <dbReference type="NCBI Taxonomy" id="1746091"/>
    <lineage>
        <taxon>Eukaryota</taxon>
        <taxon>Metamonada</taxon>
        <taxon>Anaeramoebidae</taxon>
        <taxon>Anaeramoeba</taxon>
    </lineage>
</organism>
<feature type="region of interest" description="Disordered" evidence="2">
    <location>
        <begin position="190"/>
        <end position="247"/>
    </location>
</feature>
<evidence type="ECO:0000256" key="2">
    <source>
        <dbReference type="SAM" id="MobiDB-lite"/>
    </source>
</evidence>
<feature type="compositionally biased region" description="Basic residues" evidence="2">
    <location>
        <begin position="221"/>
        <end position="240"/>
    </location>
</feature>
<comment type="caution">
    <text evidence="3">The sequence shown here is derived from an EMBL/GenBank/DDBJ whole genome shotgun (WGS) entry which is preliminary data.</text>
</comment>
<feature type="region of interest" description="Disordered" evidence="2">
    <location>
        <begin position="1"/>
        <end position="20"/>
    </location>
</feature>
<evidence type="ECO:0000313" key="3">
    <source>
        <dbReference type="EMBL" id="KAJ6246145.1"/>
    </source>
</evidence>
<evidence type="ECO:0000256" key="1">
    <source>
        <dbReference type="SAM" id="Coils"/>
    </source>
</evidence>
<keyword evidence="1" id="KW-0175">Coiled coil</keyword>
<gene>
    <name evidence="3" type="ORF">M0813_19592</name>
</gene>
<dbReference type="Proteomes" id="UP001150062">
    <property type="component" value="Unassembled WGS sequence"/>
</dbReference>
<feature type="compositionally biased region" description="Basic and acidic residues" evidence="2">
    <location>
        <begin position="1"/>
        <end position="11"/>
    </location>
</feature>
<name>A0ABQ8YNR5_9EUKA</name>
<protein>
    <submittedName>
        <fullName evidence="3">Uncharacterized protein</fullName>
    </submittedName>
</protein>
<sequence>MNLEKPQDSHSSKLANQPKNGYSLVQKIERELSQLKDVAFNDRKMFQNEIHNLKQELACRIGNLEDSNEIRSKLTKKTQKLRREKKVLQKQVDNLTKKVQNLENNNKILREKVKELLGEQVIDNITTNLSSTQTSDNQNKNLIDLSNTTTQVISHRKMTQDNNKDEILMGIKRKKRSKTSLTLRNLKNLRMKKKKKNNTKQNPSLGTKNKTELETESNTCVKKHKRKSWSPKLKKKRIKPSKQIIDK</sequence>
<keyword evidence="4" id="KW-1185">Reference proteome</keyword>
<proteinExistence type="predicted"/>
<feature type="coiled-coil region" evidence="1">
    <location>
        <begin position="36"/>
        <end position="119"/>
    </location>
</feature>
<evidence type="ECO:0000313" key="4">
    <source>
        <dbReference type="Proteomes" id="UP001150062"/>
    </source>
</evidence>
<accession>A0ABQ8YNR5</accession>
<reference evidence="3" key="1">
    <citation type="submission" date="2022-08" db="EMBL/GenBank/DDBJ databases">
        <title>Novel sulfate-reducing endosymbionts in the free-living metamonad Anaeramoeba.</title>
        <authorList>
            <person name="Jerlstrom-Hultqvist J."/>
            <person name="Cepicka I."/>
            <person name="Gallot-Lavallee L."/>
            <person name="Salas-Leiva D."/>
            <person name="Curtis B.A."/>
            <person name="Zahonova K."/>
            <person name="Pipaliya S."/>
            <person name="Dacks J."/>
            <person name="Roger A.J."/>
        </authorList>
    </citation>
    <scope>NUCLEOTIDE SEQUENCE</scope>
    <source>
        <strain evidence="3">Schooner1</strain>
    </source>
</reference>
<dbReference type="EMBL" id="JAOAOG010000139">
    <property type="protein sequence ID" value="KAJ6246145.1"/>
    <property type="molecule type" value="Genomic_DNA"/>
</dbReference>